<dbReference type="Proteomes" id="UP000887566">
    <property type="component" value="Unplaced"/>
</dbReference>
<feature type="transmembrane region" description="Helical" evidence="1">
    <location>
        <begin position="63"/>
        <end position="86"/>
    </location>
</feature>
<accession>A0A914XI13</accession>
<dbReference type="WBParaSite" id="PSAMB.scaffold8167size6539.g31127.t1">
    <property type="protein sequence ID" value="PSAMB.scaffold8167size6539.g31127.t1"/>
    <property type="gene ID" value="PSAMB.scaffold8167size6539.g31127"/>
</dbReference>
<reference evidence="3" key="1">
    <citation type="submission" date="2022-11" db="UniProtKB">
        <authorList>
            <consortium name="WormBaseParasite"/>
        </authorList>
    </citation>
    <scope>IDENTIFICATION</scope>
</reference>
<proteinExistence type="predicted"/>
<organism evidence="2 3">
    <name type="scientific">Plectus sambesii</name>
    <dbReference type="NCBI Taxonomy" id="2011161"/>
    <lineage>
        <taxon>Eukaryota</taxon>
        <taxon>Metazoa</taxon>
        <taxon>Ecdysozoa</taxon>
        <taxon>Nematoda</taxon>
        <taxon>Chromadorea</taxon>
        <taxon>Plectida</taxon>
        <taxon>Plectina</taxon>
        <taxon>Plectoidea</taxon>
        <taxon>Plectidae</taxon>
        <taxon>Plectus</taxon>
    </lineage>
</organism>
<keyword evidence="1" id="KW-0472">Membrane</keyword>
<evidence type="ECO:0000313" key="2">
    <source>
        <dbReference type="Proteomes" id="UP000887566"/>
    </source>
</evidence>
<keyword evidence="1" id="KW-0812">Transmembrane</keyword>
<sequence>MLLFRLKLGVVDLEWYSVRMVAFDAPFPSKWPFGILMTAQWVLSFALLLALWSLDFQWAGTGLVYYTAWMTFGMGLFSWIAHLFGLQKSYQVGKIYFHIPFAATDFVNSVILFPLYALSTLLCVYFIFYSLRYVGNMSVVYAFAAASFFLLYHLHFLFPHFAAPLLQR</sequence>
<keyword evidence="2" id="KW-1185">Reference proteome</keyword>
<dbReference type="AlphaFoldDB" id="A0A914XI13"/>
<keyword evidence="1" id="KW-1133">Transmembrane helix</keyword>
<feature type="transmembrane region" description="Helical" evidence="1">
    <location>
        <begin position="106"/>
        <end position="128"/>
    </location>
</feature>
<name>A0A914XI13_9BILA</name>
<evidence type="ECO:0000313" key="3">
    <source>
        <dbReference type="WBParaSite" id="PSAMB.scaffold8167size6539.g31127.t1"/>
    </source>
</evidence>
<feature type="transmembrane region" description="Helical" evidence="1">
    <location>
        <begin position="140"/>
        <end position="158"/>
    </location>
</feature>
<feature type="transmembrane region" description="Helical" evidence="1">
    <location>
        <begin position="31"/>
        <end position="51"/>
    </location>
</feature>
<evidence type="ECO:0000256" key="1">
    <source>
        <dbReference type="SAM" id="Phobius"/>
    </source>
</evidence>
<protein>
    <submittedName>
        <fullName evidence="3">MARVEL domain-containing protein</fullName>
    </submittedName>
</protein>